<dbReference type="EMBL" id="JARWAK010000001">
    <property type="protein sequence ID" value="MDR5865276.1"/>
    <property type="molecule type" value="Genomic_DNA"/>
</dbReference>
<proteinExistence type="predicted"/>
<dbReference type="InterPro" id="IPR008020">
    <property type="entry name" value="G8P"/>
</dbReference>
<dbReference type="RefSeq" id="WP_309650873.1">
    <property type="nucleotide sequence ID" value="NZ_JARWAK010000001.1"/>
</dbReference>
<dbReference type="Proteomes" id="UP001264519">
    <property type="component" value="Unassembled WGS sequence"/>
</dbReference>
<dbReference type="Pfam" id="PF19199">
    <property type="entry name" value="Phage_coatGP8"/>
    <property type="match status" value="1"/>
</dbReference>
<evidence type="ECO:0008006" key="4">
    <source>
        <dbReference type="Google" id="ProtNLM"/>
    </source>
</evidence>
<protein>
    <recommendedName>
        <fullName evidence="4">Phage major coat protein, Gp8</fullName>
    </recommendedName>
</protein>
<feature type="chain" id="PRO_5045488521" description="Phage major coat protein, Gp8" evidence="1">
    <location>
        <begin position="35"/>
        <end position="83"/>
    </location>
</feature>
<reference evidence="2 3" key="1">
    <citation type="submission" date="2023-04" db="EMBL/GenBank/DDBJ databases">
        <title>A long-awaited taxogenomic arrangement of the family Halomonadaceae.</title>
        <authorList>
            <person name="De La Haba R."/>
            <person name="Chuvochina M."/>
            <person name="Wittouck S."/>
            <person name="Arahal D.R."/>
            <person name="Sanchez-Porro C."/>
            <person name="Hugenholtz P."/>
            <person name="Ventosa A."/>
        </authorList>
    </citation>
    <scope>NUCLEOTIDE SEQUENCE [LARGE SCALE GENOMIC DNA]</scope>
    <source>
        <strain evidence="2 3">DSM 23530</strain>
    </source>
</reference>
<keyword evidence="3" id="KW-1185">Reference proteome</keyword>
<evidence type="ECO:0000313" key="2">
    <source>
        <dbReference type="EMBL" id="MDR5865276.1"/>
    </source>
</evidence>
<sequence>MKTALRKLGHAARNRYTQAGAGMTALLVAGTANASDPTGAEAAIAAMETEAQATIDAAWPFLVTVLGATIGMKLIKKFANRAS</sequence>
<name>A0ABU1FXR8_9GAMM</name>
<dbReference type="Gene3D" id="1.20.5.80">
    <property type="match status" value="1"/>
</dbReference>
<evidence type="ECO:0000313" key="3">
    <source>
        <dbReference type="Proteomes" id="UP001264519"/>
    </source>
</evidence>
<gene>
    <name evidence="2" type="ORF">QC818_00555</name>
</gene>
<evidence type="ECO:0000256" key="1">
    <source>
        <dbReference type="SAM" id="SignalP"/>
    </source>
</evidence>
<feature type="signal peptide" evidence="1">
    <location>
        <begin position="1"/>
        <end position="34"/>
    </location>
</feature>
<dbReference type="SUPFAM" id="SSF57987">
    <property type="entry name" value="Inovirus (filamentous phage) major coat protein"/>
    <property type="match status" value="1"/>
</dbReference>
<accession>A0ABU1FXR8</accession>
<organism evidence="2 3">
    <name type="scientific">Halomonas koreensis</name>
    <dbReference type="NCBI Taxonomy" id="245385"/>
    <lineage>
        <taxon>Bacteria</taxon>
        <taxon>Pseudomonadati</taxon>
        <taxon>Pseudomonadota</taxon>
        <taxon>Gammaproteobacteria</taxon>
        <taxon>Oceanospirillales</taxon>
        <taxon>Halomonadaceae</taxon>
        <taxon>Halomonas</taxon>
    </lineage>
</organism>
<comment type="caution">
    <text evidence="2">The sequence shown here is derived from an EMBL/GenBank/DDBJ whole genome shotgun (WGS) entry which is preliminary data.</text>
</comment>
<dbReference type="PIRSF" id="PIRSF004117">
    <property type="entry name" value="Phage_coat_B"/>
    <property type="match status" value="1"/>
</dbReference>
<keyword evidence="1" id="KW-0732">Signal</keyword>
<dbReference type="InterPro" id="IPR023390">
    <property type="entry name" value="Phage_M13_G8P_capsid_dom_sf"/>
</dbReference>